<accession>A0AA86M8S5</accession>
<feature type="compositionally biased region" description="Basic and acidic residues" evidence="2">
    <location>
        <begin position="413"/>
        <end position="423"/>
    </location>
</feature>
<feature type="region of interest" description="Disordered" evidence="2">
    <location>
        <begin position="412"/>
        <end position="431"/>
    </location>
</feature>
<evidence type="ECO:0000259" key="3">
    <source>
        <dbReference type="SMART" id="SM00471"/>
    </source>
</evidence>
<protein>
    <submittedName>
        <fullName evidence="4">Deoxyguanosinetriphosphate triphosphohydrolase</fullName>
    </submittedName>
</protein>
<dbReference type="SMART" id="SM00471">
    <property type="entry name" value="HDc"/>
    <property type="match status" value="1"/>
</dbReference>
<evidence type="ECO:0000256" key="2">
    <source>
        <dbReference type="SAM" id="MobiDB-lite"/>
    </source>
</evidence>
<proteinExistence type="predicted"/>
<keyword evidence="1" id="KW-0378">Hydrolase</keyword>
<dbReference type="Gene3D" id="1.10.3550.10">
    <property type="entry name" value="eoxyguanosinetriphosphate triphosphohydrolase domain-like"/>
    <property type="match status" value="1"/>
</dbReference>
<dbReference type="InterPro" id="IPR050135">
    <property type="entry name" value="dGTPase-like"/>
</dbReference>
<dbReference type="EMBL" id="AP024590">
    <property type="protein sequence ID" value="BCU55242.1"/>
    <property type="molecule type" value="Genomic_DNA"/>
</dbReference>
<evidence type="ECO:0000313" key="4">
    <source>
        <dbReference type="EMBL" id="BCU55242.1"/>
    </source>
</evidence>
<dbReference type="InterPro" id="IPR027432">
    <property type="entry name" value="dGTP_triphosphohydrolase_C"/>
</dbReference>
<dbReference type="PANTHER" id="PTHR11373">
    <property type="entry name" value="DEOXYNUCLEOSIDE TRIPHOSPHATE TRIPHOSPHOHYDROLASE"/>
    <property type="match status" value="1"/>
</dbReference>
<dbReference type="Gene3D" id="1.10.3410.10">
    <property type="entry name" value="putative deoxyguanosinetriphosphate triphosphohydrolase like domain"/>
    <property type="match status" value="1"/>
</dbReference>
<dbReference type="Pfam" id="PF01966">
    <property type="entry name" value="HD"/>
    <property type="match status" value="1"/>
</dbReference>
<dbReference type="Proteomes" id="UP000682928">
    <property type="component" value="Chromosome"/>
</dbReference>
<dbReference type="NCBIfam" id="TIGR01353">
    <property type="entry name" value="dGTP_triPase"/>
    <property type="match status" value="1"/>
</dbReference>
<dbReference type="SUPFAM" id="SSF109604">
    <property type="entry name" value="HD-domain/PDEase-like"/>
    <property type="match status" value="1"/>
</dbReference>
<evidence type="ECO:0000256" key="1">
    <source>
        <dbReference type="ARBA" id="ARBA00022801"/>
    </source>
</evidence>
<dbReference type="PANTHER" id="PTHR11373:SF32">
    <property type="entry name" value="DEOXYGUANOSINETRIPHOSPHATE TRIPHOSPHOHYDROLASE"/>
    <property type="match status" value="1"/>
</dbReference>
<dbReference type="InterPro" id="IPR023293">
    <property type="entry name" value="dGTP_triP_hydro_central_sf"/>
</dbReference>
<dbReference type="AlphaFoldDB" id="A0AA86M8S5"/>
<organism evidence="4 5">
    <name type="scientific">Enterobacter kobei</name>
    <dbReference type="NCBI Taxonomy" id="208224"/>
    <lineage>
        <taxon>Bacteria</taxon>
        <taxon>Pseudomonadati</taxon>
        <taxon>Pseudomonadota</taxon>
        <taxon>Gammaproteobacteria</taxon>
        <taxon>Enterobacterales</taxon>
        <taxon>Enterobacteriaceae</taxon>
        <taxon>Enterobacter</taxon>
        <taxon>Enterobacter cloacae complex</taxon>
    </lineage>
</organism>
<evidence type="ECO:0000313" key="5">
    <source>
        <dbReference type="Proteomes" id="UP000682928"/>
    </source>
</evidence>
<dbReference type="InterPro" id="IPR003607">
    <property type="entry name" value="HD/PDEase_dom"/>
</dbReference>
<feature type="region of interest" description="Disordered" evidence="2">
    <location>
        <begin position="1"/>
        <end position="28"/>
    </location>
</feature>
<feature type="domain" description="HD/PDEase" evidence="3">
    <location>
        <begin position="65"/>
        <end position="264"/>
    </location>
</feature>
<reference evidence="4" key="1">
    <citation type="submission" date="2021-04" db="EMBL/GenBank/DDBJ databases">
        <title>Difference and commonality of drug resistance evolution in various bacteria. and drug sensitivity profiles.</title>
        <authorList>
            <person name="Maeda T."/>
            <person name="Shibai A."/>
            <person name="Kawada K."/>
            <person name="Kotani H."/>
            <person name="Tarusawa Y."/>
            <person name="Tanabe K."/>
            <person name="Furusawa C."/>
        </authorList>
    </citation>
    <scope>NUCLEOTIDE SEQUENCE</scope>
    <source>
        <strain evidence="4">JCM 8580</strain>
    </source>
</reference>
<dbReference type="InterPro" id="IPR006674">
    <property type="entry name" value="HD_domain"/>
</dbReference>
<dbReference type="Gene3D" id="1.10.3210.10">
    <property type="entry name" value="Hypothetical protein af1432"/>
    <property type="match status" value="1"/>
</dbReference>
<name>A0AA86M8S5_9ENTR</name>
<dbReference type="CDD" id="cd00077">
    <property type="entry name" value="HDc"/>
    <property type="match status" value="1"/>
</dbReference>
<dbReference type="InterPro" id="IPR006261">
    <property type="entry name" value="dGTPase"/>
</dbReference>
<dbReference type="GO" id="GO:0006203">
    <property type="term" value="P:dGTP catabolic process"/>
    <property type="evidence" value="ECO:0007669"/>
    <property type="project" value="TreeGrafter"/>
</dbReference>
<dbReference type="GO" id="GO:0008832">
    <property type="term" value="F:dGTPase activity"/>
    <property type="evidence" value="ECO:0007669"/>
    <property type="project" value="TreeGrafter"/>
</dbReference>
<dbReference type="RefSeq" id="WP_088218856.1">
    <property type="nucleotide sequence ID" value="NZ_AP024590.1"/>
</dbReference>
<sequence length="505" mass="58048">MQWSMLLNSARRKDKTKIKNPMQPDTPQKECRKEIERDFDRILFAAPTRRLADKTQVFPLDRNDSVRTRLTHSHEVANFARGIGMRLAFDLKSSVFNELPEHIQVERDVPALLAAIGLAHDLGNPPFGHQGEAAMRTWFTRRLTPLLPSYTDIEDKNIFRDFFEFDGNSQTLRLVTKLQVLNDSYGLNLTYATLAALIKYPRSSFTDAPGHWKKHGYFFSEKAVIEDIWHETGLAEGLRHPFTWLMEACDDIAYSVLDAEDTVKKGLASYQDLMDHLRCWGDKQDPIIITVIEQTEKITSGYKEAQQELTPGEVNDMNMQMFRVKSTIALINAAVEAFVDNLDELLSTHCTIKDLIGNSQGAQLCDALKDFDKTRGYRHRSVLELELKGSNYIQSLMDMLWVGIHGHKTKRKKEAEKERKKSDSTFTPSDEFKSDTPFGRYTYGRISENYRRIFEDEQNTLPQLYKEAQLLSDAISGMTDSYLIRLHDELKSLYEYENSPQSSSS</sequence>
<gene>
    <name evidence="4" type="ORF">ENKO_18360</name>
</gene>